<evidence type="ECO:0000259" key="6">
    <source>
        <dbReference type="PROSITE" id="PS50049"/>
    </source>
</evidence>
<organism evidence="7 8">
    <name type="scientific">Aldrovandia affinis</name>
    <dbReference type="NCBI Taxonomy" id="143900"/>
    <lineage>
        <taxon>Eukaryota</taxon>
        <taxon>Metazoa</taxon>
        <taxon>Chordata</taxon>
        <taxon>Craniata</taxon>
        <taxon>Vertebrata</taxon>
        <taxon>Euteleostomi</taxon>
        <taxon>Actinopterygii</taxon>
        <taxon>Neopterygii</taxon>
        <taxon>Teleostei</taxon>
        <taxon>Notacanthiformes</taxon>
        <taxon>Halosauridae</taxon>
        <taxon>Aldrovandia</taxon>
    </lineage>
</organism>
<name>A0AAD7RIT0_9TELE</name>
<sequence length="234" mass="26547">MHAAGMAEDGVVYPPVFVVDGQAGYPLPPRPRSRGGRASQWALYLLVSLALFGMALEACFIYHLYTTTGAWSNVGRTDTSVQETYPCVKAREAIKAYSTPISRAGPPRSDGILLWNPEGDSFTHELEYKEGGLEVQKEGYYYVYSKVFFSEPRCSVFTHTVLRKTPRYPEKTLELMESKRFHCQVTRQHRELMNSYLGGVFHLSKGDTLLVRAKNHTLIARQHSYENFFGAYMI</sequence>
<keyword evidence="5" id="KW-1133">Transmembrane helix</keyword>
<dbReference type="InterPro" id="IPR006052">
    <property type="entry name" value="TNF_dom"/>
</dbReference>
<dbReference type="InterPro" id="IPR008983">
    <property type="entry name" value="Tumour_necrosis_fac-like_dom"/>
</dbReference>
<protein>
    <recommendedName>
        <fullName evidence="6">THD domain-containing protein</fullName>
    </recommendedName>
</protein>
<keyword evidence="3" id="KW-0202">Cytokine</keyword>
<feature type="transmembrane region" description="Helical" evidence="5">
    <location>
        <begin position="41"/>
        <end position="65"/>
    </location>
</feature>
<dbReference type="GO" id="GO:0005615">
    <property type="term" value="C:extracellular space"/>
    <property type="evidence" value="ECO:0007669"/>
    <property type="project" value="UniProtKB-KW"/>
</dbReference>
<reference evidence="7" key="1">
    <citation type="journal article" date="2023" name="Science">
        <title>Genome structures resolve the early diversification of teleost fishes.</title>
        <authorList>
            <person name="Parey E."/>
            <person name="Louis A."/>
            <person name="Montfort J."/>
            <person name="Bouchez O."/>
            <person name="Roques C."/>
            <person name="Iampietro C."/>
            <person name="Lluch J."/>
            <person name="Castinel A."/>
            <person name="Donnadieu C."/>
            <person name="Desvignes T."/>
            <person name="Floi Bucao C."/>
            <person name="Jouanno E."/>
            <person name="Wen M."/>
            <person name="Mejri S."/>
            <person name="Dirks R."/>
            <person name="Jansen H."/>
            <person name="Henkel C."/>
            <person name="Chen W.J."/>
            <person name="Zahm M."/>
            <person name="Cabau C."/>
            <person name="Klopp C."/>
            <person name="Thompson A.W."/>
            <person name="Robinson-Rechavi M."/>
            <person name="Braasch I."/>
            <person name="Lecointre G."/>
            <person name="Bobe J."/>
            <person name="Postlethwait J.H."/>
            <person name="Berthelot C."/>
            <person name="Roest Crollius H."/>
            <person name="Guiguen Y."/>
        </authorList>
    </citation>
    <scope>NUCLEOTIDE SEQUENCE</scope>
    <source>
        <strain evidence="7">NC1722</strain>
    </source>
</reference>
<dbReference type="GO" id="GO:0016020">
    <property type="term" value="C:membrane"/>
    <property type="evidence" value="ECO:0007669"/>
    <property type="project" value="UniProtKB-SubCell"/>
</dbReference>
<dbReference type="PANTHER" id="PTHR11471:SF34">
    <property type="entry name" value="TUMOR NECROSIS FACTOR LIGAND SUPERFAMILY MEMBER 14"/>
    <property type="match status" value="1"/>
</dbReference>
<dbReference type="SUPFAM" id="SSF49842">
    <property type="entry name" value="TNF-like"/>
    <property type="match status" value="1"/>
</dbReference>
<feature type="domain" description="THD" evidence="6">
    <location>
        <begin position="94"/>
        <end position="234"/>
    </location>
</feature>
<dbReference type="PANTHER" id="PTHR11471">
    <property type="entry name" value="TUMOR NECROSIS FACTOR FAMILY MEMBER"/>
    <property type="match status" value="1"/>
</dbReference>
<dbReference type="PROSITE" id="PS50049">
    <property type="entry name" value="THD_2"/>
    <property type="match status" value="1"/>
</dbReference>
<evidence type="ECO:0000256" key="4">
    <source>
        <dbReference type="ARBA" id="ARBA00023136"/>
    </source>
</evidence>
<gene>
    <name evidence="7" type="ORF">AAFF_G00198880</name>
</gene>
<proteinExistence type="inferred from homology"/>
<dbReference type="AlphaFoldDB" id="A0AAD7RIT0"/>
<evidence type="ECO:0000256" key="5">
    <source>
        <dbReference type="SAM" id="Phobius"/>
    </source>
</evidence>
<dbReference type="SMART" id="SM00207">
    <property type="entry name" value="TNF"/>
    <property type="match status" value="1"/>
</dbReference>
<dbReference type="EMBL" id="JAINUG010000266">
    <property type="protein sequence ID" value="KAJ8384682.1"/>
    <property type="molecule type" value="Genomic_DNA"/>
</dbReference>
<evidence type="ECO:0000256" key="2">
    <source>
        <dbReference type="ARBA" id="ARBA00008670"/>
    </source>
</evidence>
<evidence type="ECO:0000256" key="1">
    <source>
        <dbReference type="ARBA" id="ARBA00004370"/>
    </source>
</evidence>
<comment type="caution">
    <text evidence="7">The sequence shown here is derived from an EMBL/GenBank/DDBJ whole genome shotgun (WGS) entry which is preliminary data.</text>
</comment>
<dbReference type="CDD" id="cd00184">
    <property type="entry name" value="TNF"/>
    <property type="match status" value="1"/>
</dbReference>
<keyword evidence="5" id="KW-0812">Transmembrane</keyword>
<accession>A0AAD7RIT0</accession>
<comment type="similarity">
    <text evidence="2">Belongs to the tumor necrosis factor family.</text>
</comment>
<dbReference type="Gene3D" id="2.60.120.40">
    <property type="match status" value="1"/>
</dbReference>
<dbReference type="GO" id="GO:0005125">
    <property type="term" value="F:cytokine activity"/>
    <property type="evidence" value="ECO:0007669"/>
    <property type="project" value="UniProtKB-KW"/>
</dbReference>
<keyword evidence="4 5" id="KW-0472">Membrane</keyword>
<dbReference type="GO" id="GO:0005164">
    <property type="term" value="F:tumor necrosis factor receptor binding"/>
    <property type="evidence" value="ECO:0007669"/>
    <property type="project" value="InterPro"/>
</dbReference>
<keyword evidence="8" id="KW-1185">Reference proteome</keyword>
<dbReference type="Pfam" id="PF00229">
    <property type="entry name" value="TNF"/>
    <property type="match status" value="1"/>
</dbReference>
<evidence type="ECO:0000313" key="7">
    <source>
        <dbReference type="EMBL" id="KAJ8384682.1"/>
    </source>
</evidence>
<evidence type="ECO:0000256" key="3">
    <source>
        <dbReference type="ARBA" id="ARBA00022514"/>
    </source>
</evidence>
<dbReference type="GO" id="GO:0006955">
    <property type="term" value="P:immune response"/>
    <property type="evidence" value="ECO:0007669"/>
    <property type="project" value="InterPro"/>
</dbReference>
<comment type="subcellular location">
    <subcellularLocation>
        <location evidence="1">Membrane</location>
    </subcellularLocation>
</comment>
<dbReference type="Proteomes" id="UP001221898">
    <property type="component" value="Unassembled WGS sequence"/>
</dbReference>
<evidence type="ECO:0000313" key="8">
    <source>
        <dbReference type="Proteomes" id="UP001221898"/>
    </source>
</evidence>